<evidence type="ECO:0000256" key="3">
    <source>
        <dbReference type="SAM" id="MobiDB-lite"/>
    </source>
</evidence>
<comment type="similarity">
    <text evidence="1">Belongs to the prefoldin subunit beta family.</text>
</comment>
<evidence type="ECO:0000313" key="4">
    <source>
        <dbReference type="EMBL" id="CAD8988284.1"/>
    </source>
</evidence>
<dbReference type="InterPro" id="IPR027235">
    <property type="entry name" value="PFD2"/>
</dbReference>
<dbReference type="AlphaFoldDB" id="A0A7S1N0B7"/>
<dbReference type="CDD" id="cd23163">
    <property type="entry name" value="Prefoldin_2"/>
    <property type="match status" value="1"/>
</dbReference>
<sequence>MATTAAQQEPKSEQEVVQRFSAMRQEVNALYQKVSELDADLQEHELVIKAISGMEDKRKCFRLVGGVLVERTVGEVLPAVSTNKQGITGLKEQLQKQFETKKEELKAFQDKYKITIRGEDQQQQQQQEAAAASKQAGAGGMQGVLA</sequence>
<dbReference type="Pfam" id="PF01920">
    <property type="entry name" value="Prefoldin_2"/>
    <property type="match status" value="1"/>
</dbReference>
<name>A0A7S1N0B7_9EUKA</name>
<evidence type="ECO:0008006" key="5">
    <source>
        <dbReference type="Google" id="ProtNLM"/>
    </source>
</evidence>
<dbReference type="InterPro" id="IPR009053">
    <property type="entry name" value="Prefoldin"/>
</dbReference>
<feature type="compositionally biased region" description="Low complexity" evidence="3">
    <location>
        <begin position="121"/>
        <end position="136"/>
    </location>
</feature>
<dbReference type="GO" id="GO:0016272">
    <property type="term" value="C:prefoldin complex"/>
    <property type="evidence" value="ECO:0007669"/>
    <property type="project" value="InterPro"/>
</dbReference>
<evidence type="ECO:0000256" key="2">
    <source>
        <dbReference type="ARBA" id="ARBA00023186"/>
    </source>
</evidence>
<dbReference type="PANTHER" id="PTHR13303">
    <property type="entry name" value="PREFOLDIN SUBUNIT 2"/>
    <property type="match status" value="1"/>
</dbReference>
<dbReference type="EMBL" id="HBFZ01001602">
    <property type="protein sequence ID" value="CAD8988284.1"/>
    <property type="molecule type" value="Transcribed_RNA"/>
</dbReference>
<dbReference type="GO" id="GO:0051082">
    <property type="term" value="F:unfolded protein binding"/>
    <property type="evidence" value="ECO:0007669"/>
    <property type="project" value="InterPro"/>
</dbReference>
<evidence type="ECO:0000256" key="1">
    <source>
        <dbReference type="ARBA" id="ARBA00008045"/>
    </source>
</evidence>
<dbReference type="Gene3D" id="1.10.287.370">
    <property type="match status" value="1"/>
</dbReference>
<organism evidence="4">
    <name type="scientific">Phaeocystis cordata</name>
    <dbReference type="NCBI Taxonomy" id="118079"/>
    <lineage>
        <taxon>Eukaryota</taxon>
        <taxon>Haptista</taxon>
        <taxon>Haptophyta</taxon>
        <taxon>Prymnesiophyceae</taxon>
        <taxon>Phaeocystales</taxon>
        <taxon>Phaeocystaceae</taxon>
        <taxon>Phaeocystis</taxon>
    </lineage>
</organism>
<keyword evidence="2" id="KW-0143">Chaperone</keyword>
<dbReference type="FunFam" id="1.10.287.370:FF:000002">
    <property type="entry name" value="Prefoldin subunit 2"/>
    <property type="match status" value="1"/>
</dbReference>
<dbReference type="InterPro" id="IPR002777">
    <property type="entry name" value="PFD_beta-like"/>
</dbReference>
<reference evidence="4" key="1">
    <citation type="submission" date="2021-01" db="EMBL/GenBank/DDBJ databases">
        <authorList>
            <person name="Corre E."/>
            <person name="Pelletier E."/>
            <person name="Niang G."/>
            <person name="Scheremetjew M."/>
            <person name="Finn R."/>
            <person name="Kale V."/>
            <person name="Holt S."/>
            <person name="Cochrane G."/>
            <person name="Meng A."/>
            <person name="Brown T."/>
            <person name="Cohen L."/>
        </authorList>
    </citation>
    <scope>NUCLEOTIDE SEQUENCE</scope>
    <source>
        <strain evidence="4">RCC1383</strain>
    </source>
</reference>
<dbReference type="SUPFAM" id="SSF46579">
    <property type="entry name" value="Prefoldin"/>
    <property type="match status" value="1"/>
</dbReference>
<dbReference type="GO" id="GO:0006457">
    <property type="term" value="P:protein folding"/>
    <property type="evidence" value="ECO:0007669"/>
    <property type="project" value="InterPro"/>
</dbReference>
<feature type="compositionally biased region" description="Gly residues" evidence="3">
    <location>
        <begin position="137"/>
        <end position="146"/>
    </location>
</feature>
<gene>
    <name evidence="4" type="ORF">PCOR1465_LOCUS1073</name>
</gene>
<proteinExistence type="inferred from homology"/>
<feature type="region of interest" description="Disordered" evidence="3">
    <location>
        <begin position="119"/>
        <end position="146"/>
    </location>
</feature>
<protein>
    <recommendedName>
        <fullName evidence="5">Prefoldin subunit 2</fullName>
    </recommendedName>
</protein>
<accession>A0A7S1N0B7</accession>